<keyword evidence="4 6" id="KW-0067">ATP-binding</keyword>
<sequence>MNKKTPPLLTGIAVHKEYGSVNAVRGVDFTIESNTYVTLLGPSGCGKTSLLRMIGGFEDISSGVIELDGQSLAGTPANQRPINTVFQSYALFPHLSVKENVAFGLAYRAMPKSEMNEKAEAALAMVQMGEMADRRPRQLSGGQQQRVALARAIANEPRILLLDEPLSALDRRMRKDMQIELKDLQRRLGTTFLHVTHDQEEAFALSDHIIVMNDGAIEQQGTPTEIYRHPASAYVADFIGGANLIEGKITAIKPGQTATIETAVGSFIAPAAPHLKAGDKAALVLRPELMTLSSGDGIPAKVTHTVFRGAEWLVETRLADGTALDMMLQDITPPETGSDVALAFDLDRAWITASKGTE</sequence>
<dbReference type="AlphaFoldDB" id="A0A1I5LAP8"/>
<dbReference type="GO" id="GO:0043190">
    <property type="term" value="C:ATP-binding cassette (ABC) transporter complex"/>
    <property type="evidence" value="ECO:0007669"/>
    <property type="project" value="InterPro"/>
</dbReference>
<dbReference type="Pfam" id="PF08402">
    <property type="entry name" value="TOBE_2"/>
    <property type="match status" value="1"/>
</dbReference>
<evidence type="ECO:0000256" key="2">
    <source>
        <dbReference type="ARBA" id="ARBA00022448"/>
    </source>
</evidence>
<dbReference type="PROSITE" id="PS00211">
    <property type="entry name" value="ABC_TRANSPORTER_1"/>
    <property type="match status" value="1"/>
</dbReference>
<dbReference type="EMBL" id="FOVR01000016">
    <property type="protein sequence ID" value="SFO94298.1"/>
    <property type="molecule type" value="Genomic_DNA"/>
</dbReference>
<dbReference type="PROSITE" id="PS50893">
    <property type="entry name" value="ABC_TRANSPORTER_2"/>
    <property type="match status" value="1"/>
</dbReference>
<dbReference type="InterPro" id="IPR003593">
    <property type="entry name" value="AAA+_ATPase"/>
</dbReference>
<keyword evidence="2" id="KW-0813">Transport</keyword>
<gene>
    <name evidence="6" type="ORF">SAMN04488056_11658</name>
</gene>
<dbReference type="SUPFAM" id="SSF52540">
    <property type="entry name" value="P-loop containing nucleoside triphosphate hydrolases"/>
    <property type="match status" value="1"/>
</dbReference>
<dbReference type="InterPro" id="IPR013611">
    <property type="entry name" value="Transp-assoc_OB_typ2"/>
</dbReference>
<protein>
    <submittedName>
        <fullName evidence="6">Spermidine/putrescine transport system ATP-binding protein</fullName>
    </submittedName>
</protein>
<dbReference type="InterPro" id="IPR008995">
    <property type="entry name" value="Mo/tungstate-bd_C_term_dom"/>
</dbReference>
<dbReference type="GO" id="GO:0005524">
    <property type="term" value="F:ATP binding"/>
    <property type="evidence" value="ECO:0007669"/>
    <property type="project" value="UniProtKB-KW"/>
</dbReference>
<dbReference type="SUPFAM" id="SSF50331">
    <property type="entry name" value="MOP-like"/>
    <property type="match status" value="1"/>
</dbReference>
<dbReference type="InterPro" id="IPR027417">
    <property type="entry name" value="P-loop_NTPase"/>
</dbReference>
<accession>A0A1I5LAP8</accession>
<organism evidence="6 7">
    <name type="scientific">Cohaesibacter marisflavi</name>
    <dbReference type="NCBI Taxonomy" id="655353"/>
    <lineage>
        <taxon>Bacteria</taxon>
        <taxon>Pseudomonadati</taxon>
        <taxon>Pseudomonadota</taxon>
        <taxon>Alphaproteobacteria</taxon>
        <taxon>Hyphomicrobiales</taxon>
        <taxon>Cohaesibacteraceae</taxon>
    </lineage>
</organism>
<dbReference type="OrthoDB" id="9802264at2"/>
<comment type="similarity">
    <text evidence="1">Belongs to the ABC transporter superfamily.</text>
</comment>
<evidence type="ECO:0000259" key="5">
    <source>
        <dbReference type="PROSITE" id="PS50893"/>
    </source>
</evidence>
<dbReference type="GO" id="GO:0016887">
    <property type="term" value="F:ATP hydrolysis activity"/>
    <property type="evidence" value="ECO:0007669"/>
    <property type="project" value="InterPro"/>
</dbReference>
<dbReference type="Gene3D" id="2.40.50.100">
    <property type="match status" value="1"/>
</dbReference>
<evidence type="ECO:0000313" key="7">
    <source>
        <dbReference type="Proteomes" id="UP000199236"/>
    </source>
</evidence>
<dbReference type="Gene3D" id="3.40.50.300">
    <property type="entry name" value="P-loop containing nucleotide triphosphate hydrolases"/>
    <property type="match status" value="1"/>
</dbReference>
<evidence type="ECO:0000256" key="4">
    <source>
        <dbReference type="ARBA" id="ARBA00022840"/>
    </source>
</evidence>
<evidence type="ECO:0000256" key="1">
    <source>
        <dbReference type="ARBA" id="ARBA00005417"/>
    </source>
</evidence>
<dbReference type="SMART" id="SM00382">
    <property type="entry name" value="AAA"/>
    <property type="match status" value="1"/>
</dbReference>
<dbReference type="Proteomes" id="UP000199236">
    <property type="component" value="Unassembled WGS sequence"/>
</dbReference>
<proteinExistence type="inferred from homology"/>
<dbReference type="STRING" id="655353.SAMN04488056_11658"/>
<dbReference type="InterPro" id="IPR050093">
    <property type="entry name" value="ABC_SmlMolc_Importer"/>
</dbReference>
<dbReference type="InterPro" id="IPR017871">
    <property type="entry name" value="ABC_transporter-like_CS"/>
</dbReference>
<keyword evidence="7" id="KW-1185">Reference proteome</keyword>
<name>A0A1I5LAP8_9HYPH</name>
<keyword evidence="3" id="KW-0547">Nucleotide-binding</keyword>
<dbReference type="GO" id="GO:0015847">
    <property type="term" value="P:putrescine transport"/>
    <property type="evidence" value="ECO:0007669"/>
    <property type="project" value="UniProtKB-ARBA"/>
</dbReference>
<dbReference type="PANTHER" id="PTHR42781:SF4">
    <property type="entry name" value="SPERMIDINE_PUTRESCINE IMPORT ATP-BINDING PROTEIN POTA"/>
    <property type="match status" value="1"/>
</dbReference>
<reference evidence="6 7" key="1">
    <citation type="submission" date="2016-10" db="EMBL/GenBank/DDBJ databases">
        <authorList>
            <person name="de Groot N.N."/>
        </authorList>
    </citation>
    <scope>NUCLEOTIDE SEQUENCE [LARGE SCALE GENOMIC DNA]</scope>
    <source>
        <strain evidence="6 7">CGMCC 1.9157</strain>
    </source>
</reference>
<feature type="domain" description="ABC transporter" evidence="5">
    <location>
        <begin position="9"/>
        <end position="239"/>
    </location>
</feature>
<dbReference type="Pfam" id="PF00005">
    <property type="entry name" value="ABC_tran"/>
    <property type="match status" value="1"/>
</dbReference>
<evidence type="ECO:0000256" key="3">
    <source>
        <dbReference type="ARBA" id="ARBA00022741"/>
    </source>
</evidence>
<evidence type="ECO:0000313" key="6">
    <source>
        <dbReference type="EMBL" id="SFO94298.1"/>
    </source>
</evidence>
<dbReference type="RefSeq" id="WP_090075237.1">
    <property type="nucleotide sequence ID" value="NZ_FOVR01000016.1"/>
</dbReference>
<dbReference type="PANTHER" id="PTHR42781">
    <property type="entry name" value="SPERMIDINE/PUTRESCINE IMPORT ATP-BINDING PROTEIN POTA"/>
    <property type="match status" value="1"/>
</dbReference>
<dbReference type="FunFam" id="3.40.50.300:FF:000133">
    <property type="entry name" value="Spermidine/putrescine import ATP-binding protein PotA"/>
    <property type="match status" value="1"/>
</dbReference>
<dbReference type="InterPro" id="IPR003439">
    <property type="entry name" value="ABC_transporter-like_ATP-bd"/>
</dbReference>
<dbReference type="GO" id="GO:0022857">
    <property type="term" value="F:transmembrane transporter activity"/>
    <property type="evidence" value="ECO:0007669"/>
    <property type="project" value="InterPro"/>
</dbReference>